<accession>B8GMS1</accession>
<dbReference type="eggNOG" id="COG0651">
    <property type="taxonomic scope" value="Bacteria"/>
</dbReference>
<keyword evidence="2" id="KW-1003">Cell membrane</keyword>
<proteinExistence type="predicted"/>
<reference evidence="10 11" key="1">
    <citation type="journal article" date="2011" name="Stand. Genomic Sci.">
        <title>Complete genome sequence of 'Thioalkalivibrio sulfidophilus' HL-EbGr7.</title>
        <authorList>
            <person name="Muyzer G."/>
            <person name="Sorokin D.Y."/>
            <person name="Mavromatis K."/>
            <person name="Lapidus A."/>
            <person name="Clum A."/>
            <person name="Ivanova N."/>
            <person name="Pati A."/>
            <person name="d'Haeseleer P."/>
            <person name="Woyke T."/>
            <person name="Kyrpides N.C."/>
        </authorList>
    </citation>
    <scope>NUCLEOTIDE SEQUENCE [LARGE SCALE GENOMIC DNA]</scope>
    <source>
        <strain evidence="10 11">HL-EbGR7</strain>
    </source>
</reference>
<dbReference type="AlphaFoldDB" id="B8GMS1"/>
<dbReference type="PANTHER" id="PTHR42682:SF4">
    <property type="entry name" value="NADH-UBIQUINONE_PLASTOQUINONE"/>
    <property type="match status" value="1"/>
</dbReference>
<evidence type="ECO:0000256" key="3">
    <source>
        <dbReference type="ARBA" id="ARBA00022692"/>
    </source>
</evidence>
<dbReference type="PANTHER" id="PTHR42682">
    <property type="entry name" value="HYDROGENASE-4 COMPONENT F"/>
    <property type="match status" value="1"/>
</dbReference>
<feature type="transmembrane region" description="Helical" evidence="8">
    <location>
        <begin position="100"/>
        <end position="132"/>
    </location>
</feature>
<keyword evidence="10" id="KW-0830">Ubiquinone</keyword>
<dbReference type="InterPro" id="IPR052175">
    <property type="entry name" value="ComplexI-like_HydComp"/>
</dbReference>
<feature type="transmembrane region" description="Helical" evidence="8">
    <location>
        <begin position="27"/>
        <end position="46"/>
    </location>
</feature>
<evidence type="ECO:0000256" key="5">
    <source>
        <dbReference type="ARBA" id="ARBA00023002"/>
    </source>
</evidence>
<feature type="transmembrane region" description="Helical" evidence="8">
    <location>
        <begin position="380"/>
        <end position="401"/>
    </location>
</feature>
<evidence type="ECO:0000259" key="9">
    <source>
        <dbReference type="Pfam" id="PF00361"/>
    </source>
</evidence>
<keyword evidence="4 8" id="KW-1133">Transmembrane helix</keyword>
<feature type="transmembrane region" description="Helical" evidence="8">
    <location>
        <begin position="193"/>
        <end position="213"/>
    </location>
</feature>
<feature type="domain" description="NADH:quinone oxidoreductase/Mrp antiporter transmembrane" evidence="9">
    <location>
        <begin position="117"/>
        <end position="368"/>
    </location>
</feature>
<gene>
    <name evidence="10" type="ordered locus">Tgr7_2661</name>
</gene>
<feature type="transmembrane region" description="Helical" evidence="8">
    <location>
        <begin position="422"/>
        <end position="441"/>
    </location>
</feature>
<dbReference type="STRING" id="396588.Tgr7_2661"/>
<feature type="transmembrane region" description="Helical" evidence="8">
    <location>
        <begin position="343"/>
        <end position="360"/>
    </location>
</feature>
<evidence type="ECO:0000256" key="8">
    <source>
        <dbReference type="SAM" id="Phobius"/>
    </source>
</evidence>
<evidence type="ECO:0000313" key="10">
    <source>
        <dbReference type="EMBL" id="ACL73736.1"/>
    </source>
</evidence>
<evidence type="ECO:0000256" key="4">
    <source>
        <dbReference type="ARBA" id="ARBA00022989"/>
    </source>
</evidence>
<evidence type="ECO:0000313" key="11">
    <source>
        <dbReference type="Proteomes" id="UP000002383"/>
    </source>
</evidence>
<dbReference type="PRINTS" id="PR01437">
    <property type="entry name" value="NUOXDRDTASE4"/>
</dbReference>
<name>B8GMS1_THISH</name>
<dbReference type="EMBL" id="CP001339">
    <property type="protein sequence ID" value="ACL73736.1"/>
    <property type="molecule type" value="Genomic_DNA"/>
</dbReference>
<organism evidence="10 11">
    <name type="scientific">Thioalkalivibrio sulfidiphilus (strain HL-EbGR7)</name>
    <dbReference type="NCBI Taxonomy" id="396588"/>
    <lineage>
        <taxon>Bacteria</taxon>
        <taxon>Pseudomonadati</taxon>
        <taxon>Pseudomonadota</taxon>
        <taxon>Gammaproteobacteria</taxon>
        <taxon>Chromatiales</taxon>
        <taxon>Ectothiorhodospiraceae</taxon>
        <taxon>Thioalkalivibrio</taxon>
    </lineage>
</organism>
<keyword evidence="5" id="KW-0560">Oxidoreductase</keyword>
<feature type="transmembrane region" description="Helical" evidence="8">
    <location>
        <begin position="447"/>
        <end position="468"/>
    </location>
</feature>
<dbReference type="RefSeq" id="WP_012639211.1">
    <property type="nucleotide sequence ID" value="NC_011901.1"/>
</dbReference>
<evidence type="ECO:0000256" key="7">
    <source>
        <dbReference type="RuleBase" id="RU000320"/>
    </source>
</evidence>
<feature type="transmembrane region" description="Helical" evidence="8">
    <location>
        <begin position="538"/>
        <end position="555"/>
    </location>
</feature>
<feature type="transmembrane region" description="Helical" evidence="8">
    <location>
        <begin position="67"/>
        <end position="88"/>
    </location>
</feature>
<dbReference type="InterPro" id="IPR001750">
    <property type="entry name" value="ND/Mrp_TM"/>
</dbReference>
<keyword evidence="11" id="KW-1185">Reference proteome</keyword>
<feature type="transmembrane region" description="Helical" evidence="8">
    <location>
        <begin position="282"/>
        <end position="304"/>
    </location>
</feature>
<dbReference type="HOGENOM" id="CLU_022930_0_0_6"/>
<keyword evidence="3 7" id="KW-0812">Transmembrane</keyword>
<comment type="subcellular location">
    <subcellularLocation>
        <location evidence="1">Cell membrane</location>
        <topology evidence="1">Multi-pass membrane protein</topology>
    </subcellularLocation>
    <subcellularLocation>
        <location evidence="7">Membrane</location>
        <topology evidence="7">Multi-pass membrane protein</topology>
    </subcellularLocation>
</comment>
<dbReference type="Pfam" id="PF00361">
    <property type="entry name" value="Proton_antipo_M"/>
    <property type="match status" value="1"/>
</dbReference>
<keyword evidence="6 8" id="KW-0472">Membrane</keyword>
<dbReference type="OrthoDB" id="9768329at2"/>
<dbReference type="InterPro" id="IPR003918">
    <property type="entry name" value="NADH_UbQ_OxRdtase"/>
</dbReference>
<evidence type="ECO:0000256" key="2">
    <source>
        <dbReference type="ARBA" id="ARBA00022475"/>
    </source>
</evidence>
<dbReference type="GO" id="GO:0005886">
    <property type="term" value="C:plasma membrane"/>
    <property type="evidence" value="ECO:0007669"/>
    <property type="project" value="UniProtKB-SubCell"/>
</dbReference>
<evidence type="ECO:0000256" key="1">
    <source>
        <dbReference type="ARBA" id="ARBA00004651"/>
    </source>
</evidence>
<protein>
    <submittedName>
        <fullName evidence="10">NADH/ubiquinone/plastoquinone (Complex I)</fullName>
    </submittedName>
</protein>
<feature type="transmembrane region" description="Helical" evidence="8">
    <location>
        <begin position="225"/>
        <end position="243"/>
    </location>
</feature>
<dbReference type="Proteomes" id="UP000002383">
    <property type="component" value="Chromosome"/>
</dbReference>
<evidence type="ECO:0000256" key="6">
    <source>
        <dbReference type="ARBA" id="ARBA00023136"/>
    </source>
</evidence>
<feature type="transmembrane region" description="Helical" evidence="8">
    <location>
        <begin position="152"/>
        <end position="173"/>
    </location>
</feature>
<dbReference type="GO" id="GO:0042773">
    <property type="term" value="P:ATP synthesis coupled electron transport"/>
    <property type="evidence" value="ECO:0007669"/>
    <property type="project" value="InterPro"/>
</dbReference>
<dbReference type="KEGG" id="tgr:Tgr7_2661"/>
<dbReference type="GO" id="GO:0016491">
    <property type="term" value="F:oxidoreductase activity"/>
    <property type="evidence" value="ECO:0007669"/>
    <property type="project" value="UniProtKB-KW"/>
</dbReference>
<feature type="transmembrane region" description="Helical" evidence="8">
    <location>
        <begin position="310"/>
        <end position="336"/>
    </location>
</feature>
<dbReference type="GO" id="GO:0008137">
    <property type="term" value="F:NADH dehydrogenase (ubiquinone) activity"/>
    <property type="evidence" value="ECO:0007669"/>
    <property type="project" value="InterPro"/>
</dbReference>
<feature type="transmembrane region" description="Helical" evidence="8">
    <location>
        <begin position="255"/>
        <end position="275"/>
    </location>
</feature>
<sequence length="556" mass="59411" precursor="true">MTAALLLAVPLLPLLLAALVPWRGMTRLQWLTPLAVLPGLAVVLFLPDGSHASYSWLIMGMDLQLDATGRVFLLLTTLLWGAAGLYGLGYLRGQDHTSRYHLFFLLAMSGNLGLVLAADAMGFYLFFALMSLSSYGLVVHAGGDAVYRAGRIYLIMAVVGELLLFAGLVLHVSAAGGYHFSLMAATPLQPVTAALLLIGFGIKAGLIPLHVWLPLAHPAAPTPASAVLSGAMIKAGLLGWLRLLQLEGPGWEAMGWLLVTLGLAGAFLAALVGVLQSRPKTILAYSSISQMGLMICGVGLIFLLPDLGDLLLAAVVLYALHHGLAKGALFLGVGIVERNRAPWVLAVLALPALALAGLPWTSGALAKQSLKSPLYEALPAWAGTVESLLTLAAVGTTLLMARFLWCLWIKGAARPGHLPWQMWMPWLVLSFAALVLPWVWVGQAGPAWSLIWPLSLGVVLSLAGLLAWRGRRVPQVPEGDVLLPVEGLARWLARTVRSAPRLWQTAGDGPARARLRLAWRRTRQGAARLEAGLGRWETVGIVFMALLVGVFVSLWV</sequence>